<accession>A0A212IX68</accession>
<comment type="similarity">
    <text evidence="1">Belongs to the SfsA family.</text>
</comment>
<dbReference type="Pfam" id="PF17746">
    <property type="entry name" value="SfsA_N"/>
    <property type="match status" value="1"/>
</dbReference>
<dbReference type="CDD" id="cd22359">
    <property type="entry name" value="SfsA-like_bacterial"/>
    <property type="match status" value="1"/>
</dbReference>
<name>A0A212IX68_9PROT</name>
<evidence type="ECO:0000259" key="3">
    <source>
        <dbReference type="Pfam" id="PF17746"/>
    </source>
</evidence>
<feature type="domain" description="Sugar fermentation stimulation protein C-terminal" evidence="2">
    <location>
        <begin position="83"/>
        <end position="223"/>
    </location>
</feature>
<dbReference type="EMBL" id="FLUO01000001">
    <property type="protein sequence ID" value="SBV91808.1"/>
    <property type="molecule type" value="Genomic_DNA"/>
</dbReference>
<evidence type="ECO:0000259" key="2">
    <source>
        <dbReference type="Pfam" id="PF03749"/>
    </source>
</evidence>
<feature type="domain" description="SfsA N-terminal OB" evidence="3">
    <location>
        <begin position="13"/>
        <end position="79"/>
    </location>
</feature>
<sequence>MNFAAPLVPATLLRRYQRFLADARLDDGSVVCAHIPNSGAMTGLKEPGTRVWLSRSDNPKRKLAYTWELAEVDGGLVGVNTAHPNAIVAEAIAAGRVPELAGYAAMKREVRYGENSRIDILLTDPNRPRCLVEIKNVHLRRAGTGDGCVAEFPDAVTERGAKHLRELAAAVAAGDRAVMLYLVQRTDCTTFSLAGDIDPAYAEAFAIARTAGVEAIAYTCAISTIGLTLDRALPLAV</sequence>
<dbReference type="AlphaFoldDB" id="A0A212IX68"/>
<evidence type="ECO:0000313" key="4">
    <source>
        <dbReference type="EMBL" id="SBV91808.1"/>
    </source>
</evidence>
<evidence type="ECO:0000256" key="1">
    <source>
        <dbReference type="HAMAP-Rule" id="MF_00095"/>
    </source>
</evidence>
<gene>
    <name evidence="1 4" type="primary">sfsA</name>
    <name evidence="4" type="ORF">KL86APRO_10173</name>
</gene>
<reference evidence="4" key="1">
    <citation type="submission" date="2016-04" db="EMBL/GenBank/DDBJ databases">
        <authorList>
            <person name="Evans L.H."/>
            <person name="Alamgir A."/>
            <person name="Owens N."/>
            <person name="Weber N.D."/>
            <person name="Virtaneva K."/>
            <person name="Barbian K."/>
            <person name="Babar A."/>
            <person name="Rosenke K."/>
        </authorList>
    </citation>
    <scope>NUCLEOTIDE SEQUENCE</scope>
    <source>
        <strain evidence="4">86</strain>
    </source>
</reference>
<proteinExistence type="inferred from homology"/>
<dbReference type="Pfam" id="PF03749">
    <property type="entry name" value="SfsA"/>
    <property type="match status" value="1"/>
</dbReference>
<dbReference type="InterPro" id="IPR005224">
    <property type="entry name" value="SfsA"/>
</dbReference>
<dbReference type="HAMAP" id="MF_00095">
    <property type="entry name" value="SfsA"/>
    <property type="match status" value="1"/>
</dbReference>
<dbReference type="Gene3D" id="2.40.50.580">
    <property type="match status" value="1"/>
</dbReference>
<dbReference type="PANTHER" id="PTHR30545">
    <property type="entry name" value="SUGAR FERMENTATION STIMULATION PROTEIN A"/>
    <property type="match status" value="1"/>
</dbReference>
<protein>
    <recommendedName>
        <fullName evidence="1">Sugar fermentation stimulation protein homolog</fullName>
    </recommendedName>
</protein>
<organism evidence="4">
    <name type="scientific">uncultured Alphaproteobacteria bacterium</name>
    <dbReference type="NCBI Taxonomy" id="91750"/>
    <lineage>
        <taxon>Bacteria</taxon>
        <taxon>Pseudomonadati</taxon>
        <taxon>Pseudomonadota</taxon>
        <taxon>Alphaproteobacteria</taxon>
        <taxon>environmental samples</taxon>
    </lineage>
</organism>
<dbReference type="GO" id="GO:0003677">
    <property type="term" value="F:DNA binding"/>
    <property type="evidence" value="ECO:0007669"/>
    <property type="project" value="InterPro"/>
</dbReference>
<dbReference type="PANTHER" id="PTHR30545:SF2">
    <property type="entry name" value="SUGAR FERMENTATION STIMULATION PROTEIN A"/>
    <property type="match status" value="1"/>
</dbReference>
<dbReference type="InterPro" id="IPR040452">
    <property type="entry name" value="SfsA_C"/>
</dbReference>
<dbReference type="NCBIfam" id="TIGR00230">
    <property type="entry name" value="sfsA"/>
    <property type="match status" value="1"/>
</dbReference>
<dbReference type="InterPro" id="IPR041465">
    <property type="entry name" value="SfsA_N"/>
</dbReference>
<dbReference type="Gene3D" id="3.40.1350.60">
    <property type="match status" value="1"/>
</dbReference>